<organism evidence="2 3">
    <name type="scientific">Actinoplanes nipponensis</name>
    <dbReference type="NCBI Taxonomy" id="135950"/>
    <lineage>
        <taxon>Bacteria</taxon>
        <taxon>Bacillati</taxon>
        <taxon>Actinomycetota</taxon>
        <taxon>Actinomycetes</taxon>
        <taxon>Micromonosporales</taxon>
        <taxon>Micromonosporaceae</taxon>
        <taxon>Actinoplanes</taxon>
    </lineage>
</organism>
<evidence type="ECO:0000256" key="1">
    <source>
        <dbReference type="SAM" id="MobiDB-lite"/>
    </source>
</evidence>
<accession>A0A919JK57</accession>
<dbReference type="EMBL" id="BOMQ01000051">
    <property type="protein sequence ID" value="GIE50671.1"/>
    <property type="molecule type" value="Genomic_DNA"/>
</dbReference>
<gene>
    <name evidence="2" type="ORF">Ani05nite_42050</name>
</gene>
<feature type="region of interest" description="Disordered" evidence="1">
    <location>
        <begin position="75"/>
        <end position="97"/>
    </location>
</feature>
<proteinExistence type="predicted"/>
<comment type="caution">
    <text evidence="2">The sequence shown here is derived from an EMBL/GenBank/DDBJ whole genome shotgun (WGS) entry which is preliminary data.</text>
</comment>
<evidence type="ECO:0000313" key="3">
    <source>
        <dbReference type="Proteomes" id="UP000647172"/>
    </source>
</evidence>
<name>A0A919JK57_9ACTN</name>
<sequence>MVAYRGRRRGKRGGDVRVAGWGGDFFGRDAGTDAVESGAGRAAAGITEDLRTWVNRRLMTLFFLVAGWRRGASSTSATCATGAGSCCRARPGRTSGT</sequence>
<keyword evidence="3" id="KW-1185">Reference proteome</keyword>
<reference evidence="2" key="1">
    <citation type="submission" date="2021-01" db="EMBL/GenBank/DDBJ databases">
        <title>Whole genome shotgun sequence of Actinoplanes nipponensis NBRC 14063.</title>
        <authorList>
            <person name="Komaki H."/>
            <person name="Tamura T."/>
        </authorList>
    </citation>
    <scope>NUCLEOTIDE SEQUENCE</scope>
    <source>
        <strain evidence="2">NBRC 14063</strain>
    </source>
</reference>
<protein>
    <submittedName>
        <fullName evidence="2">Uncharacterized protein</fullName>
    </submittedName>
</protein>
<feature type="compositionally biased region" description="Low complexity" evidence="1">
    <location>
        <begin position="75"/>
        <end position="89"/>
    </location>
</feature>
<evidence type="ECO:0000313" key="2">
    <source>
        <dbReference type="EMBL" id="GIE50671.1"/>
    </source>
</evidence>
<dbReference type="AlphaFoldDB" id="A0A919JK57"/>
<dbReference type="Proteomes" id="UP000647172">
    <property type="component" value="Unassembled WGS sequence"/>
</dbReference>